<evidence type="ECO:0000313" key="1">
    <source>
        <dbReference type="EMBL" id="CAI0445880.1"/>
    </source>
</evidence>
<organism evidence="1 2">
    <name type="scientific">Linum tenue</name>
    <dbReference type="NCBI Taxonomy" id="586396"/>
    <lineage>
        <taxon>Eukaryota</taxon>
        <taxon>Viridiplantae</taxon>
        <taxon>Streptophyta</taxon>
        <taxon>Embryophyta</taxon>
        <taxon>Tracheophyta</taxon>
        <taxon>Spermatophyta</taxon>
        <taxon>Magnoliopsida</taxon>
        <taxon>eudicotyledons</taxon>
        <taxon>Gunneridae</taxon>
        <taxon>Pentapetalae</taxon>
        <taxon>rosids</taxon>
        <taxon>fabids</taxon>
        <taxon>Malpighiales</taxon>
        <taxon>Linaceae</taxon>
        <taxon>Linum</taxon>
    </lineage>
</organism>
<gene>
    <name evidence="1" type="ORF">LITE_LOCUS28773</name>
</gene>
<comment type="caution">
    <text evidence="1">The sequence shown here is derived from an EMBL/GenBank/DDBJ whole genome shotgun (WGS) entry which is preliminary data.</text>
</comment>
<keyword evidence="2" id="KW-1185">Reference proteome</keyword>
<sequence>MDLRRELKGKDW</sequence>
<dbReference type="Proteomes" id="UP001154282">
    <property type="component" value="Unassembled WGS sequence"/>
</dbReference>
<evidence type="ECO:0000313" key="2">
    <source>
        <dbReference type="Proteomes" id="UP001154282"/>
    </source>
</evidence>
<proteinExistence type="predicted"/>
<reference evidence="1" key="1">
    <citation type="submission" date="2022-08" db="EMBL/GenBank/DDBJ databases">
        <authorList>
            <person name="Gutierrez-Valencia J."/>
        </authorList>
    </citation>
    <scope>NUCLEOTIDE SEQUENCE</scope>
</reference>
<name>A0AAV0MHX9_9ROSI</name>
<dbReference type="EMBL" id="CAMGYJ010000007">
    <property type="protein sequence ID" value="CAI0445880.1"/>
    <property type="molecule type" value="Genomic_DNA"/>
</dbReference>
<protein>
    <submittedName>
        <fullName evidence="1">Uncharacterized protein</fullName>
    </submittedName>
</protein>
<accession>A0AAV0MHX9</accession>